<proteinExistence type="predicted"/>
<reference evidence="3" key="1">
    <citation type="submission" date="2019-04" db="EMBL/GenBank/DDBJ databases">
        <authorList>
            <person name="Alioto T."/>
            <person name="Alioto T."/>
        </authorList>
    </citation>
    <scope>NUCLEOTIDE SEQUENCE [LARGE SCALE GENOMIC DNA]</scope>
</reference>
<evidence type="ECO:0000256" key="1">
    <source>
        <dbReference type="SAM" id="MobiDB-lite"/>
    </source>
</evidence>
<dbReference type="EMBL" id="CABDUW010000462">
    <property type="protein sequence ID" value="VTJ69439.1"/>
    <property type="molecule type" value="Genomic_DNA"/>
</dbReference>
<feature type="chain" id="PRO_5022708564" evidence="2">
    <location>
        <begin position="17"/>
        <end position="112"/>
    </location>
</feature>
<name>A0A5E4BKH6_MARMO</name>
<comment type="caution">
    <text evidence="3">The sequence shown here is derived from an EMBL/GenBank/DDBJ whole genome shotgun (WGS) entry which is preliminary data.</text>
</comment>
<protein>
    <submittedName>
        <fullName evidence="3">Uncharacterized protein</fullName>
    </submittedName>
</protein>
<keyword evidence="2" id="KW-0732">Signal</keyword>
<feature type="region of interest" description="Disordered" evidence="1">
    <location>
        <begin position="73"/>
        <end position="93"/>
    </location>
</feature>
<dbReference type="AlphaFoldDB" id="A0A5E4BKH6"/>
<feature type="signal peptide" evidence="2">
    <location>
        <begin position="1"/>
        <end position="16"/>
    </location>
</feature>
<dbReference type="Proteomes" id="UP000335636">
    <property type="component" value="Unassembled WGS sequence"/>
</dbReference>
<evidence type="ECO:0000313" key="3">
    <source>
        <dbReference type="EMBL" id="VTJ69439.1"/>
    </source>
</evidence>
<keyword evidence="4" id="KW-1185">Reference proteome</keyword>
<accession>A0A5E4BKH6</accession>
<evidence type="ECO:0000256" key="2">
    <source>
        <dbReference type="SAM" id="SignalP"/>
    </source>
</evidence>
<sequence length="112" mass="12408">MLRVLLLLGGLGGLSGYSPRHREHSESQTFPDLRARVLPSPFASQGALDMRGKRLPTRCPLWALQLSTTQKLTRERGALPRPQGPQPRSRMAGEWGCRSCCALVMVIVETQL</sequence>
<gene>
    <name evidence="3" type="ORF">MONAX_5E036159</name>
</gene>
<evidence type="ECO:0000313" key="4">
    <source>
        <dbReference type="Proteomes" id="UP000335636"/>
    </source>
</evidence>
<organism evidence="3 4">
    <name type="scientific">Marmota monax</name>
    <name type="common">Woodchuck</name>
    <dbReference type="NCBI Taxonomy" id="9995"/>
    <lineage>
        <taxon>Eukaryota</taxon>
        <taxon>Metazoa</taxon>
        <taxon>Chordata</taxon>
        <taxon>Craniata</taxon>
        <taxon>Vertebrata</taxon>
        <taxon>Euteleostomi</taxon>
        <taxon>Mammalia</taxon>
        <taxon>Eutheria</taxon>
        <taxon>Euarchontoglires</taxon>
        <taxon>Glires</taxon>
        <taxon>Rodentia</taxon>
        <taxon>Sciuromorpha</taxon>
        <taxon>Sciuridae</taxon>
        <taxon>Xerinae</taxon>
        <taxon>Marmotini</taxon>
        <taxon>Marmota</taxon>
    </lineage>
</organism>